<dbReference type="AlphaFoldDB" id="A0A4V1IVG7"/>
<keyword evidence="7" id="KW-1185">Reference proteome</keyword>
<organism evidence="6 7">
    <name type="scientific">Caulochytrium protostelioides</name>
    <dbReference type="NCBI Taxonomy" id="1555241"/>
    <lineage>
        <taxon>Eukaryota</taxon>
        <taxon>Fungi</taxon>
        <taxon>Fungi incertae sedis</taxon>
        <taxon>Chytridiomycota</taxon>
        <taxon>Chytridiomycota incertae sedis</taxon>
        <taxon>Chytridiomycetes</taxon>
        <taxon>Caulochytriales</taxon>
        <taxon>Caulochytriaceae</taxon>
        <taxon>Caulochytrium</taxon>
    </lineage>
</organism>
<name>A0A4V1IVG7_9FUNG</name>
<gene>
    <name evidence="6" type="ORF">CXG81DRAFT_23412</name>
</gene>
<keyword evidence="3" id="KW-0648">Protein biosynthesis</keyword>
<dbReference type="Proteomes" id="UP000274922">
    <property type="component" value="Unassembled WGS sequence"/>
</dbReference>
<dbReference type="Gene3D" id="1.10.246.60">
    <property type="entry name" value="Eukaryotic translation initiation factor 3 like domains"/>
    <property type="match status" value="1"/>
</dbReference>
<reference evidence="7" key="1">
    <citation type="journal article" date="2018" name="Nat. Microbiol.">
        <title>Leveraging single-cell genomics to expand the fungal tree of life.</title>
        <authorList>
            <person name="Ahrendt S.R."/>
            <person name="Quandt C.A."/>
            <person name="Ciobanu D."/>
            <person name="Clum A."/>
            <person name="Salamov A."/>
            <person name="Andreopoulos B."/>
            <person name="Cheng J.F."/>
            <person name="Woyke T."/>
            <person name="Pelin A."/>
            <person name="Henrissat B."/>
            <person name="Reynolds N.K."/>
            <person name="Benny G.L."/>
            <person name="Smith M.E."/>
            <person name="James T.Y."/>
            <person name="Grigoriev I.V."/>
        </authorList>
    </citation>
    <scope>NUCLEOTIDE SEQUENCE [LARGE SCALE GENOMIC DNA]</scope>
    <source>
        <strain evidence="7">ATCC 52028</strain>
    </source>
</reference>
<dbReference type="PANTHER" id="PTHR21681">
    <property type="entry name" value="EUKARYOTIC TRANSLATION INITIATION FACTOR 3 SUBUNIT J"/>
    <property type="match status" value="1"/>
</dbReference>
<accession>A0A4V1IVG7</accession>
<dbReference type="GO" id="GO:0005852">
    <property type="term" value="C:eukaryotic translation initiation factor 3 complex"/>
    <property type="evidence" value="ECO:0007669"/>
    <property type="project" value="InterPro"/>
</dbReference>
<dbReference type="Pfam" id="PF08597">
    <property type="entry name" value="eIF3_subunit"/>
    <property type="match status" value="1"/>
</dbReference>
<keyword evidence="2" id="KW-0396">Initiation factor</keyword>
<feature type="compositionally biased region" description="Basic and acidic residues" evidence="5">
    <location>
        <begin position="66"/>
        <end position="82"/>
    </location>
</feature>
<feature type="compositionally biased region" description="Low complexity" evidence="5">
    <location>
        <begin position="44"/>
        <end position="55"/>
    </location>
</feature>
<dbReference type="GO" id="GO:0003743">
    <property type="term" value="F:translation initiation factor activity"/>
    <property type="evidence" value="ECO:0007669"/>
    <property type="project" value="UniProtKB-KW"/>
</dbReference>
<dbReference type="InterPro" id="IPR013906">
    <property type="entry name" value="eIF3j"/>
</dbReference>
<dbReference type="EMBL" id="ML014115">
    <property type="protein sequence ID" value="RKP03999.1"/>
    <property type="molecule type" value="Genomic_DNA"/>
</dbReference>
<keyword evidence="1" id="KW-0963">Cytoplasm</keyword>
<proteinExistence type="predicted"/>
<dbReference type="OrthoDB" id="20381at2759"/>
<evidence type="ECO:0000256" key="3">
    <source>
        <dbReference type="ARBA" id="ARBA00022917"/>
    </source>
</evidence>
<evidence type="ECO:0000256" key="2">
    <source>
        <dbReference type="ARBA" id="ARBA00022540"/>
    </source>
</evidence>
<protein>
    <recommendedName>
        <fullName evidence="4">Eukaryotic translation initiation factor 3 30 kDa subunit</fullName>
    </recommendedName>
</protein>
<evidence type="ECO:0000256" key="4">
    <source>
        <dbReference type="ARBA" id="ARBA00029904"/>
    </source>
</evidence>
<feature type="region of interest" description="Disordered" evidence="5">
    <location>
        <begin position="1"/>
        <end position="102"/>
    </location>
</feature>
<evidence type="ECO:0000256" key="5">
    <source>
        <dbReference type="SAM" id="MobiDB-lite"/>
    </source>
</evidence>
<evidence type="ECO:0000313" key="7">
    <source>
        <dbReference type="Proteomes" id="UP000274922"/>
    </source>
</evidence>
<sequence>MSDWENENASPVLAVPATNAWDDEDAEEPVKESWEDSEDEKPAAAKTSSPATPVAPKKKKNFAQKAAEREEERRLAAQKAKEALAQQETPEQREQRLRQQQIDADIENARDLFGTTEEELAAAAALAASNNGIDGSEPRSRTEFVEFHTKVASKLNGLSDRPAFEFFAEDLARTLATCVTADHIRRLVQIMESVATEKRKATKAILGKKAAKSKKPAVKHSVKGGEDDLYADDKYAGEYDDFF</sequence>
<evidence type="ECO:0000256" key="1">
    <source>
        <dbReference type="ARBA" id="ARBA00022490"/>
    </source>
</evidence>
<dbReference type="STRING" id="1555241.A0A4V1IVG7"/>
<dbReference type="InterPro" id="IPR023194">
    <property type="entry name" value="eIF3-like_dom_sf"/>
</dbReference>
<dbReference type="PANTHER" id="PTHR21681:SF0">
    <property type="entry name" value="EUKARYOTIC TRANSLATION INITIATION FACTOR 3 SUBUNIT J"/>
    <property type="match status" value="1"/>
</dbReference>
<evidence type="ECO:0000313" key="6">
    <source>
        <dbReference type="EMBL" id="RKP03999.1"/>
    </source>
</evidence>